<sequence>MKKEIIKHLKLLILLNAFDGIVTHIGVSAGYIEEWNSKTPRKWAQ</sequence>
<proteinExistence type="predicted"/>
<name>B5Y6M3_COPPD</name>
<evidence type="ECO:0000313" key="1">
    <source>
        <dbReference type="EMBL" id="ACI17412.1"/>
    </source>
</evidence>
<gene>
    <name evidence="1" type="ordered locus">COPRO5265_0048</name>
</gene>
<dbReference type="EMBL" id="CP001145">
    <property type="protein sequence ID" value="ACI17412.1"/>
    <property type="molecule type" value="Genomic_DNA"/>
</dbReference>
<organism evidence="1 2">
    <name type="scientific">Coprothermobacter proteolyticus (strain ATCC 35245 / DSM 5265 / OCM 4 / BT)</name>
    <dbReference type="NCBI Taxonomy" id="309798"/>
    <lineage>
        <taxon>Bacteria</taxon>
        <taxon>Pseudomonadati</taxon>
        <taxon>Coprothermobacterota</taxon>
        <taxon>Coprothermobacteria</taxon>
        <taxon>Coprothermobacterales</taxon>
        <taxon>Coprothermobacteraceae</taxon>
        <taxon>Coprothermobacter</taxon>
    </lineage>
</organism>
<reference evidence="1 2" key="2">
    <citation type="journal article" date="2014" name="Genome Announc.">
        <title>Complete Genome Sequence of Coprothermobacter proteolyticus DSM 5265.</title>
        <authorList>
            <person name="Alexiev A."/>
            <person name="Coil D.A."/>
            <person name="Badger J.H."/>
            <person name="Enticknap J."/>
            <person name="Ward N."/>
            <person name="Robb F.T."/>
            <person name="Eisen J.A."/>
        </authorList>
    </citation>
    <scope>NUCLEOTIDE SEQUENCE [LARGE SCALE GENOMIC DNA]</scope>
    <source>
        <strain evidence="2">ATCC 35245 / DSM 5265 / OCM 4 / BT</strain>
    </source>
</reference>
<dbReference type="Proteomes" id="UP000001732">
    <property type="component" value="Chromosome"/>
</dbReference>
<dbReference type="AlphaFoldDB" id="B5Y6M3"/>
<dbReference type="RefSeq" id="WP_012544064.1">
    <property type="nucleotide sequence ID" value="NC_011295.1"/>
</dbReference>
<reference evidence="2" key="1">
    <citation type="submission" date="2008-08" db="EMBL/GenBank/DDBJ databases">
        <title>The complete genome sequence of Coprothermobacter proteolyticus strain ATCC 5245 / DSM 5265 / BT.</title>
        <authorList>
            <person name="Dodson R.J."/>
            <person name="Durkin A.S."/>
            <person name="Wu M."/>
            <person name="Eisen J."/>
            <person name="Sutton G."/>
        </authorList>
    </citation>
    <scope>NUCLEOTIDE SEQUENCE [LARGE SCALE GENOMIC DNA]</scope>
    <source>
        <strain evidence="2">ATCC 35245 / DSM 5265 / OCM 4 / BT</strain>
    </source>
</reference>
<protein>
    <submittedName>
        <fullName evidence="1">Uncharacterized protein</fullName>
    </submittedName>
</protein>
<evidence type="ECO:0000313" key="2">
    <source>
        <dbReference type="Proteomes" id="UP000001732"/>
    </source>
</evidence>
<accession>B5Y6M3</accession>
<keyword evidence="2" id="KW-1185">Reference proteome</keyword>